<dbReference type="RefSeq" id="WP_354552010.1">
    <property type="nucleotide sequence ID" value="NZ_JBEPSM010000002.1"/>
</dbReference>
<dbReference type="EMBL" id="JBEPSM010000002">
    <property type="protein sequence ID" value="MET4634913.1"/>
    <property type="molecule type" value="Genomic_DNA"/>
</dbReference>
<evidence type="ECO:0000313" key="1">
    <source>
        <dbReference type="EMBL" id="MET4634913.1"/>
    </source>
</evidence>
<dbReference type="Proteomes" id="UP001549321">
    <property type="component" value="Unassembled WGS sequence"/>
</dbReference>
<organism evidence="1 2">
    <name type="scientific">Kaistia defluvii</name>
    <dbReference type="NCBI Taxonomy" id="410841"/>
    <lineage>
        <taxon>Bacteria</taxon>
        <taxon>Pseudomonadati</taxon>
        <taxon>Pseudomonadota</taxon>
        <taxon>Alphaproteobacteria</taxon>
        <taxon>Hyphomicrobiales</taxon>
        <taxon>Kaistiaceae</taxon>
        <taxon>Kaistia</taxon>
    </lineage>
</organism>
<dbReference type="SUPFAM" id="SSF52172">
    <property type="entry name" value="CheY-like"/>
    <property type="match status" value="1"/>
</dbReference>
<dbReference type="CDD" id="cd00156">
    <property type="entry name" value="REC"/>
    <property type="match status" value="1"/>
</dbReference>
<gene>
    <name evidence="1" type="ORF">ABIE08_002859</name>
</gene>
<protein>
    <submittedName>
        <fullName evidence="1">CheY-like chemotaxis protein</fullName>
    </submittedName>
</protein>
<reference evidence="1 2" key="1">
    <citation type="submission" date="2024-06" db="EMBL/GenBank/DDBJ databases">
        <title>Sorghum-associated microbial communities from plants grown in Nebraska, USA.</title>
        <authorList>
            <person name="Schachtman D."/>
        </authorList>
    </citation>
    <scope>NUCLEOTIDE SEQUENCE [LARGE SCALE GENOMIC DNA]</scope>
    <source>
        <strain evidence="1 2">3207</strain>
    </source>
</reference>
<sequence length="148" mass="16708">MIEDDILKAARIIEYISRRDAGHEIVHHRSYQSGLKSIQETVPDLIFLDMSIPTFDMGPTSREGRPRSMGGRDVMRKLVRRGINCVVVVVTQLETFGEGADAVTFEQLGQLCKTEFPDLFSGIVHYHATSSAWISELDRILEWEVGSK</sequence>
<name>A0ABV2R1A4_9HYPH</name>
<dbReference type="InterPro" id="IPR011006">
    <property type="entry name" value="CheY-like_superfamily"/>
</dbReference>
<accession>A0ABV2R1A4</accession>
<dbReference type="Gene3D" id="3.40.50.2300">
    <property type="match status" value="1"/>
</dbReference>
<proteinExistence type="predicted"/>
<evidence type="ECO:0000313" key="2">
    <source>
        <dbReference type="Proteomes" id="UP001549321"/>
    </source>
</evidence>
<keyword evidence="2" id="KW-1185">Reference proteome</keyword>
<comment type="caution">
    <text evidence="1">The sequence shown here is derived from an EMBL/GenBank/DDBJ whole genome shotgun (WGS) entry which is preliminary data.</text>
</comment>